<keyword evidence="2" id="KW-1185">Reference proteome</keyword>
<sequence length="48" mass="5665">MTQIMKWRILLFLLFFGWHNAFADYESIVIADPIDNAQVIIYGEITFV</sequence>
<organism evidence="1 2">
    <name type="scientific">Hymenobacter daecheongensis DSM 21074</name>
    <dbReference type="NCBI Taxonomy" id="1121955"/>
    <lineage>
        <taxon>Bacteria</taxon>
        <taxon>Pseudomonadati</taxon>
        <taxon>Bacteroidota</taxon>
        <taxon>Cytophagia</taxon>
        <taxon>Cytophagales</taxon>
        <taxon>Hymenobacteraceae</taxon>
        <taxon>Hymenobacter</taxon>
    </lineage>
</organism>
<dbReference type="Proteomes" id="UP000184418">
    <property type="component" value="Unassembled WGS sequence"/>
</dbReference>
<reference evidence="1 2" key="1">
    <citation type="submission" date="2016-11" db="EMBL/GenBank/DDBJ databases">
        <authorList>
            <person name="Jaros S."/>
            <person name="Januszkiewicz K."/>
            <person name="Wedrychowicz H."/>
        </authorList>
    </citation>
    <scope>NUCLEOTIDE SEQUENCE [LARGE SCALE GENOMIC DNA]</scope>
    <source>
        <strain evidence="1 2">DSM 21074</strain>
    </source>
</reference>
<name>A0A1M6EBU8_9BACT</name>
<protein>
    <submittedName>
        <fullName evidence="1">Uncharacterized protein</fullName>
    </submittedName>
</protein>
<dbReference type="AlphaFoldDB" id="A0A1M6EBU8"/>
<dbReference type="EMBL" id="FQYN01000003">
    <property type="protein sequence ID" value="SHI82849.1"/>
    <property type="molecule type" value="Genomic_DNA"/>
</dbReference>
<proteinExistence type="predicted"/>
<evidence type="ECO:0000313" key="2">
    <source>
        <dbReference type="Proteomes" id="UP000184418"/>
    </source>
</evidence>
<evidence type="ECO:0000313" key="1">
    <source>
        <dbReference type="EMBL" id="SHI82849.1"/>
    </source>
</evidence>
<accession>A0A1M6EBU8</accession>
<gene>
    <name evidence="1" type="ORF">SAMN02745146_1634</name>
</gene>